<dbReference type="OrthoDB" id="5858197at2759"/>
<reference evidence="3" key="1">
    <citation type="journal article" date="2015" name="Nat. Genet.">
        <title>The genome and transcriptome of the zoonotic hookworm Ancylostoma ceylanicum identify infection-specific gene families.</title>
        <authorList>
            <person name="Schwarz E.M."/>
            <person name="Hu Y."/>
            <person name="Antoshechkin I."/>
            <person name="Miller M.M."/>
            <person name="Sternberg P.W."/>
            <person name="Aroian R.V."/>
        </authorList>
    </citation>
    <scope>NUCLEOTIDE SEQUENCE</scope>
    <source>
        <strain evidence="3">HY135</strain>
    </source>
</reference>
<feature type="non-terminal residue" evidence="2">
    <location>
        <position position="1"/>
    </location>
</feature>
<protein>
    <submittedName>
        <fullName evidence="2">Uncharacterized protein</fullName>
    </submittedName>
</protein>
<dbReference type="Proteomes" id="UP000024635">
    <property type="component" value="Unassembled WGS sequence"/>
</dbReference>
<keyword evidence="1" id="KW-0812">Transmembrane</keyword>
<dbReference type="EMBL" id="JARK01001701">
    <property type="protein sequence ID" value="EYB82146.1"/>
    <property type="molecule type" value="Genomic_DNA"/>
</dbReference>
<feature type="transmembrane region" description="Helical" evidence="1">
    <location>
        <begin position="6"/>
        <end position="27"/>
    </location>
</feature>
<evidence type="ECO:0000313" key="2">
    <source>
        <dbReference type="EMBL" id="EYB82146.1"/>
    </source>
</evidence>
<evidence type="ECO:0000313" key="3">
    <source>
        <dbReference type="Proteomes" id="UP000024635"/>
    </source>
</evidence>
<name>A0A016RV28_9BILA</name>
<proteinExistence type="predicted"/>
<accession>A0A016RV28</accession>
<dbReference type="AlphaFoldDB" id="A0A016RV28"/>
<evidence type="ECO:0000256" key="1">
    <source>
        <dbReference type="SAM" id="Phobius"/>
    </source>
</evidence>
<organism evidence="2 3">
    <name type="scientific">Ancylostoma ceylanicum</name>
    <dbReference type="NCBI Taxonomy" id="53326"/>
    <lineage>
        <taxon>Eukaryota</taxon>
        <taxon>Metazoa</taxon>
        <taxon>Ecdysozoa</taxon>
        <taxon>Nematoda</taxon>
        <taxon>Chromadorea</taxon>
        <taxon>Rhabditida</taxon>
        <taxon>Rhabditina</taxon>
        <taxon>Rhabditomorpha</taxon>
        <taxon>Strongyloidea</taxon>
        <taxon>Ancylostomatidae</taxon>
        <taxon>Ancylostomatinae</taxon>
        <taxon>Ancylostoma</taxon>
    </lineage>
</organism>
<gene>
    <name evidence="2" type="primary">Acey_s0365.g3571</name>
    <name evidence="2" type="ORF">Y032_0365g3571</name>
</gene>
<comment type="caution">
    <text evidence="2">The sequence shown here is derived from an EMBL/GenBank/DDBJ whole genome shotgun (WGS) entry which is preliminary data.</text>
</comment>
<keyword evidence="1" id="KW-0472">Membrane</keyword>
<keyword evidence="3" id="KW-1185">Reference proteome</keyword>
<keyword evidence="1" id="KW-1133">Transmembrane helix</keyword>
<sequence length="225" mass="24734">WPLAYVPIQILAVITFVYLCFFFFFAFKTHPSSNLAELSVIMEDELIRLSILTSEAVKSMKAAQSKKPPPLILMKHPEDPTQESLEDVCCSGTTCKTMTNVHKRFPRGELAPIIKQHNAVPNCKIGGSGANALSHSHTNKMVIMKQNYNVHKISNKFGSLKSLGFQPKTKTAQQLVHPAPHRQNAYPTSLVVYGVARDGGGGEAAYSVDECHDAVPGDIKTLGDW</sequence>